<evidence type="ECO:0000313" key="1">
    <source>
        <dbReference type="EMBL" id="QUM68806.1"/>
    </source>
</evidence>
<accession>A0AAQ0D5W3</accession>
<organism evidence="1 2">
    <name type="scientific">Staphylococcus delphini</name>
    <dbReference type="NCBI Taxonomy" id="53344"/>
    <lineage>
        <taxon>Bacteria</taxon>
        <taxon>Bacillati</taxon>
        <taxon>Bacillota</taxon>
        <taxon>Bacilli</taxon>
        <taxon>Bacillales</taxon>
        <taxon>Staphylococcaceae</taxon>
        <taxon>Staphylococcus</taxon>
        <taxon>Staphylococcus intermedius group</taxon>
    </lineage>
</organism>
<proteinExistence type="predicted"/>
<dbReference type="Proteomes" id="UP000675994">
    <property type="component" value="Chromosome"/>
</dbReference>
<dbReference type="AlphaFoldDB" id="A0AAQ0D5W3"/>
<name>A0AAQ0D5W3_9STAP</name>
<reference evidence="1" key="1">
    <citation type="journal article" date="2021" name="Front. Microbiol.">
        <title>Presence and Characterization of a Novel cfr-Carrying Tn558 Transposon Derivative in Staphylococcus delphini Isolated From Retail Food.</title>
        <authorList>
            <person name="Zhang F."/>
            <person name="Wu S."/>
            <person name="Huang J."/>
            <person name="Yang R."/>
            <person name="Zhang J."/>
            <person name="Lei T."/>
            <person name="Dai J."/>
            <person name="Ding Y."/>
            <person name="Xue L."/>
            <person name="Wang J."/>
            <person name="Chen M."/>
            <person name="Wu Q."/>
        </authorList>
    </citation>
    <scope>NUCLEOTIDE SEQUENCE</scope>
    <source>
        <strain evidence="1">2794-1</strain>
    </source>
</reference>
<dbReference type="RefSeq" id="WP_096542647.1">
    <property type="nucleotide sequence ID" value="NZ_CP063367.1"/>
</dbReference>
<evidence type="ECO:0000313" key="2">
    <source>
        <dbReference type="Proteomes" id="UP000675994"/>
    </source>
</evidence>
<protein>
    <submittedName>
        <fullName evidence="1">Uncharacterized protein</fullName>
    </submittedName>
</protein>
<gene>
    <name evidence="1" type="ORF">IPU22_09525</name>
</gene>
<dbReference type="EMBL" id="CP063367">
    <property type="protein sequence ID" value="QUM68806.1"/>
    <property type="molecule type" value="Genomic_DNA"/>
</dbReference>
<sequence>MFKLSDKYLIRREFFGGLAIILGGGEYELDELSTEILLFFEHSNDINQLKIFLENAMNLELSLEEIKNLLKGDGHKNFKSQSIHIFLTD</sequence>